<name>A0AAI8ZLF7_VIBVL</name>
<dbReference type="RefSeq" id="WP_032071960.1">
    <property type="nucleotide sequence ID" value="NZ_MVKQ01000120.1"/>
</dbReference>
<proteinExistence type="predicted"/>
<dbReference type="AlphaFoldDB" id="A0AAI8ZLF7"/>
<evidence type="ECO:0000313" key="1">
    <source>
        <dbReference type="EMBL" id="CDM12438.1"/>
    </source>
</evidence>
<protein>
    <submittedName>
        <fullName evidence="1">Uncharacterized protein</fullName>
    </submittedName>
</protein>
<organism evidence="1">
    <name type="scientific">Vibrio vulnificus</name>
    <dbReference type="NCBI Taxonomy" id="672"/>
    <lineage>
        <taxon>Bacteria</taxon>
        <taxon>Pseudomonadati</taxon>
        <taxon>Pseudomonadota</taxon>
        <taxon>Gammaproteobacteria</taxon>
        <taxon>Vibrionales</taxon>
        <taxon>Vibrionaceae</taxon>
        <taxon>Vibrio</taxon>
    </lineage>
</organism>
<geneLocation type="plasmid" evidence="1">
    <name>p48/10</name>
</geneLocation>
<reference evidence="1" key="1">
    <citation type="journal article" date="2014" name="Genome Announc.">
        <title>Complete Nucleotide Sequence of pVv01, a P1-Like Plasmid Prophage of Vibrio vulnificus.</title>
        <authorList>
            <person name="Hammerl J.A."/>
            <person name="Klevanskaa K."/>
            <person name="Strauch E."/>
            <person name="Hertwig S."/>
        </authorList>
    </citation>
    <scope>NUCLEOTIDE SEQUENCE</scope>
    <source>
        <strain evidence="1">48/10</strain>
    </source>
</reference>
<sequence length="161" mass="19028">MNWRGFDIYGTYYDLTHLRPFQMVVPVDGQNVTLHVTFGHHCFTDEKGNAPLIYPKEGRYWSQERYDCTHTLPSLIRTRFSVSYAIPYINRKNKEQYHYMEANNYAIFFDINRPENTTNELKLKIVSAYELDQWGRETVPKGKPKKVSWILSQRVKGLTAL</sequence>
<reference evidence="1" key="2">
    <citation type="submission" date="2014-01" db="EMBL/GenBank/DDBJ databases">
        <authorList>
            <person name="Hammerl J."/>
        </authorList>
    </citation>
    <scope>NUCLEOTIDE SEQUENCE</scope>
    <source>
        <strain evidence="1">48/10</strain>
        <plasmid evidence="1">p48/10</plasmid>
    </source>
</reference>
<accession>A0AAI8ZLF7</accession>
<keyword evidence="1" id="KW-0614">Plasmid</keyword>
<dbReference type="EMBL" id="HG803186">
    <property type="protein sequence ID" value="CDM12438.1"/>
    <property type="molecule type" value="Genomic_DNA"/>
</dbReference>